<dbReference type="SMART" id="SM00421">
    <property type="entry name" value="HTH_LUXR"/>
    <property type="match status" value="1"/>
</dbReference>
<evidence type="ECO:0000313" key="6">
    <source>
        <dbReference type="Proteomes" id="UP000010448"/>
    </source>
</evidence>
<evidence type="ECO:0000256" key="2">
    <source>
        <dbReference type="ARBA" id="ARBA00023125"/>
    </source>
</evidence>
<dbReference type="PANTHER" id="PTHR44688">
    <property type="entry name" value="DNA-BINDING TRANSCRIPTIONAL ACTIVATOR DEVR_DOSR"/>
    <property type="match status" value="1"/>
</dbReference>
<proteinExistence type="predicted"/>
<gene>
    <name evidence="5" type="ORF">CSV86_013305</name>
</gene>
<organism evidence="5 6">
    <name type="scientific">Pseudomonas bharatica CSV86</name>
    <dbReference type="NCBI Taxonomy" id="1005395"/>
    <lineage>
        <taxon>Bacteria</taxon>
        <taxon>Pseudomonadati</taxon>
        <taxon>Pseudomonadota</taxon>
        <taxon>Gammaproteobacteria</taxon>
        <taxon>Pseudomonadales</taxon>
        <taxon>Pseudomonadaceae</taxon>
        <taxon>Pseudomonas</taxon>
        <taxon>Pseudomonas bharatica</taxon>
    </lineage>
</organism>
<keyword evidence="1" id="KW-0805">Transcription regulation</keyword>
<evidence type="ECO:0000256" key="1">
    <source>
        <dbReference type="ARBA" id="ARBA00023015"/>
    </source>
</evidence>
<evidence type="ECO:0000313" key="5">
    <source>
        <dbReference type="EMBL" id="NNJ16138.1"/>
    </source>
</evidence>
<dbReference type="InterPro" id="IPR000792">
    <property type="entry name" value="Tscrpt_reg_LuxR_C"/>
</dbReference>
<dbReference type="Proteomes" id="UP000010448">
    <property type="component" value="Unassembled WGS sequence"/>
</dbReference>
<dbReference type="PRINTS" id="PR00038">
    <property type="entry name" value="HTHLUXR"/>
</dbReference>
<sequence length="236" mass="26525">MNSASAEELGRYCLHAFSQQVPASLAAFYRVDEHLLACDFQLLGMQPPMHRHYLEHYRHLDPLKPGNCKAIGLPVVSLRQGLAHQDAALGREYLGFLRQHKVVDVVEVTAWVEGRLTAGISLLRDGSLGAFKVEELERLLPLHGLMQMAARQLPTPVLDRLAGLTPREREIALLLRDGACNKTLARQLELGLPTVKTHLINLFRKVGVRNRTELVGYCSCRIARATRPLWGRVYPR</sequence>
<dbReference type="EMBL" id="AMWJ02000001">
    <property type="protein sequence ID" value="NNJ16138.1"/>
    <property type="molecule type" value="Genomic_DNA"/>
</dbReference>
<dbReference type="RefSeq" id="WP_170394655.1">
    <property type="nucleotide sequence ID" value="NZ_AMWJ02000001.1"/>
</dbReference>
<protein>
    <submittedName>
        <fullName evidence="5">Helix-turn-helix transcriptional regulator</fullName>
    </submittedName>
</protein>
<evidence type="ECO:0000256" key="3">
    <source>
        <dbReference type="ARBA" id="ARBA00023163"/>
    </source>
</evidence>
<dbReference type="InterPro" id="IPR016032">
    <property type="entry name" value="Sig_transdc_resp-reg_C-effctor"/>
</dbReference>
<reference evidence="5 6" key="1">
    <citation type="journal article" date="2013" name="Genome Announc.">
        <title>Genome Sequence of Naphthalene-Degrading Soil Bacterium Pseudomonas putida CSV86.</title>
        <authorList>
            <person name="Phale P.S."/>
            <person name="Paliwal V."/>
            <person name="Raju S.C."/>
            <person name="Modak A."/>
            <person name="Purohit H.J."/>
        </authorList>
    </citation>
    <scope>NUCLEOTIDE SEQUENCE [LARGE SCALE GENOMIC DNA]</scope>
    <source>
        <strain evidence="5 6">CSV86</strain>
    </source>
</reference>
<dbReference type="SUPFAM" id="SSF46894">
    <property type="entry name" value="C-terminal effector domain of the bipartite response regulators"/>
    <property type="match status" value="1"/>
</dbReference>
<dbReference type="Gene3D" id="1.10.10.10">
    <property type="entry name" value="Winged helix-like DNA-binding domain superfamily/Winged helix DNA-binding domain"/>
    <property type="match status" value="1"/>
</dbReference>
<dbReference type="InterPro" id="IPR036388">
    <property type="entry name" value="WH-like_DNA-bd_sf"/>
</dbReference>
<dbReference type="CDD" id="cd06170">
    <property type="entry name" value="LuxR_C_like"/>
    <property type="match status" value="1"/>
</dbReference>
<dbReference type="AlphaFoldDB" id="A0A7K4EEQ8"/>
<keyword evidence="3" id="KW-0804">Transcription</keyword>
<evidence type="ECO:0000259" key="4">
    <source>
        <dbReference type="PROSITE" id="PS50043"/>
    </source>
</evidence>
<name>A0A7K4EEQ8_9PSED</name>
<dbReference type="PROSITE" id="PS50043">
    <property type="entry name" value="HTH_LUXR_2"/>
    <property type="match status" value="1"/>
</dbReference>
<dbReference type="GO" id="GO:0003677">
    <property type="term" value="F:DNA binding"/>
    <property type="evidence" value="ECO:0007669"/>
    <property type="project" value="UniProtKB-KW"/>
</dbReference>
<comment type="caution">
    <text evidence="5">The sequence shown here is derived from an EMBL/GenBank/DDBJ whole genome shotgun (WGS) entry which is preliminary data.</text>
</comment>
<dbReference type="GO" id="GO:0006355">
    <property type="term" value="P:regulation of DNA-templated transcription"/>
    <property type="evidence" value="ECO:0007669"/>
    <property type="project" value="InterPro"/>
</dbReference>
<keyword evidence="2" id="KW-0238">DNA-binding</keyword>
<dbReference type="PANTHER" id="PTHR44688:SF16">
    <property type="entry name" value="DNA-BINDING TRANSCRIPTIONAL ACTIVATOR DEVR_DOSR"/>
    <property type="match status" value="1"/>
</dbReference>
<feature type="domain" description="HTH luxR-type" evidence="4">
    <location>
        <begin position="157"/>
        <end position="227"/>
    </location>
</feature>
<keyword evidence="6" id="KW-1185">Reference proteome</keyword>
<accession>A0A7K4EEQ8</accession>
<dbReference type="Pfam" id="PF00196">
    <property type="entry name" value="GerE"/>
    <property type="match status" value="1"/>
</dbReference>